<dbReference type="EMBL" id="CAKLCM010000002">
    <property type="protein sequence ID" value="CAH0524887.1"/>
    <property type="molecule type" value="Genomic_DNA"/>
</dbReference>
<protein>
    <recommendedName>
        <fullName evidence="3">Chromosome partitioning protein ParA</fullName>
    </recommendedName>
</protein>
<evidence type="ECO:0008006" key="3">
    <source>
        <dbReference type="Google" id="ProtNLM"/>
    </source>
</evidence>
<keyword evidence="2" id="KW-1185">Reference proteome</keyword>
<dbReference type="Proteomes" id="UP000838160">
    <property type="component" value="Unassembled WGS sequence"/>
</dbReference>
<reference evidence="1" key="1">
    <citation type="submission" date="2021-12" db="EMBL/GenBank/DDBJ databases">
        <authorList>
            <person name="Rodrigo-Torres L."/>
            <person name="Arahal R. D."/>
            <person name="Lucena T."/>
        </authorList>
    </citation>
    <scope>NUCLEOTIDE SEQUENCE</scope>
    <source>
        <strain evidence="1">CECT 8226</strain>
    </source>
</reference>
<evidence type="ECO:0000313" key="2">
    <source>
        <dbReference type="Proteomes" id="UP000838160"/>
    </source>
</evidence>
<proteinExistence type="predicted"/>
<name>A0ABM8ZER2_9VIBR</name>
<organism evidence="1 2">
    <name type="scientific">Vibrio hippocampi</name>
    <dbReference type="NCBI Taxonomy" id="654686"/>
    <lineage>
        <taxon>Bacteria</taxon>
        <taxon>Pseudomonadati</taxon>
        <taxon>Pseudomonadota</taxon>
        <taxon>Gammaproteobacteria</taxon>
        <taxon>Vibrionales</taxon>
        <taxon>Vibrionaceae</taxon>
        <taxon>Vibrio</taxon>
    </lineage>
</organism>
<dbReference type="PROSITE" id="PS51257">
    <property type="entry name" value="PROKAR_LIPOPROTEIN"/>
    <property type="match status" value="1"/>
</dbReference>
<evidence type="ECO:0000313" key="1">
    <source>
        <dbReference type="EMBL" id="CAH0524887.1"/>
    </source>
</evidence>
<dbReference type="RefSeq" id="WP_237483603.1">
    <property type="nucleotide sequence ID" value="NZ_CAKLCM010000002.1"/>
</dbReference>
<sequence>MKTVNKVGLIGLAIALAGCGNDVEFKSHSDKDFDFSNYEGALIDAKKIKGTFLDRDYVEGIVSQINSAQDAISSRGFLRNTPEPVKVLDQHIANLSSITDIDTAPLVARLGQYKSNIEQYLLAEEQRKKLTIERLEKDLKPLFADLDAKTAQLTEYKAFLQQDTDDYKAKKAAVKAQEALVKQLDAKTEQAIDQYIIDKEIPISVDSVGLSVDFSNAQRFRDGQTCSEDRKVKADYRATLMTTSSGETACIYDFEYKLSYSKYRVSFDANTKADLEAIIAKAEAADKEQYIKLGYLERMYYKADDALSQKKTIATNKYGRSLQSTENAVNSIKREIGRYPEGLINEDRTLNLESPAFAKTMRYTRGVKSVRIDTDTRIFRDYNQVSDRLYSQKIKQQLAQSLVRFEVDEAGFDLPDGIAQNEIAYLYITSQEPIQGQQPGYLWHGSSLAKTEGELRLNDRFSEYFSNSDSILDRIQRDIL</sequence>
<gene>
    <name evidence="1" type="ORF">VHP8226_00562</name>
</gene>
<comment type="caution">
    <text evidence="1">The sequence shown here is derived from an EMBL/GenBank/DDBJ whole genome shotgun (WGS) entry which is preliminary data.</text>
</comment>
<accession>A0ABM8ZER2</accession>